<feature type="region of interest" description="Disordered" evidence="1">
    <location>
        <begin position="269"/>
        <end position="299"/>
    </location>
</feature>
<evidence type="ECO:0000256" key="1">
    <source>
        <dbReference type="SAM" id="MobiDB-lite"/>
    </source>
</evidence>
<feature type="compositionally biased region" description="Low complexity" evidence="1">
    <location>
        <begin position="24"/>
        <end position="39"/>
    </location>
</feature>
<gene>
    <name evidence="2" type="ORF">CDEB00056_LOCUS20442</name>
    <name evidence="3" type="ORF">CDEB00056_LOCUS20446</name>
</gene>
<feature type="compositionally biased region" description="Basic and acidic residues" evidence="1">
    <location>
        <begin position="133"/>
        <end position="146"/>
    </location>
</feature>
<feature type="region of interest" description="Disordered" evidence="1">
    <location>
        <begin position="1"/>
        <end position="220"/>
    </location>
</feature>
<feature type="compositionally biased region" description="Low complexity" evidence="1">
    <location>
        <begin position="82"/>
        <end position="96"/>
    </location>
</feature>
<dbReference type="EMBL" id="HBIO01026650">
    <property type="protein sequence ID" value="CAE0475593.1"/>
    <property type="molecule type" value="Transcribed_RNA"/>
</dbReference>
<accession>A0A6S8YM53</accession>
<organism evidence="3">
    <name type="scientific">Chaetoceros debilis</name>
    <dbReference type="NCBI Taxonomy" id="122233"/>
    <lineage>
        <taxon>Eukaryota</taxon>
        <taxon>Sar</taxon>
        <taxon>Stramenopiles</taxon>
        <taxon>Ochrophyta</taxon>
        <taxon>Bacillariophyta</taxon>
        <taxon>Coscinodiscophyceae</taxon>
        <taxon>Chaetocerotophycidae</taxon>
        <taxon>Chaetocerotales</taxon>
        <taxon>Chaetocerotaceae</taxon>
        <taxon>Chaetoceros</taxon>
    </lineage>
</organism>
<feature type="compositionally biased region" description="Polar residues" evidence="1">
    <location>
        <begin position="943"/>
        <end position="958"/>
    </location>
</feature>
<feature type="compositionally biased region" description="Polar residues" evidence="1">
    <location>
        <begin position="287"/>
        <end position="297"/>
    </location>
</feature>
<proteinExistence type="predicted"/>
<reference evidence="3" key="1">
    <citation type="submission" date="2021-01" db="EMBL/GenBank/DDBJ databases">
        <authorList>
            <person name="Corre E."/>
            <person name="Pelletier E."/>
            <person name="Niang G."/>
            <person name="Scheremetjew M."/>
            <person name="Finn R."/>
            <person name="Kale V."/>
            <person name="Holt S."/>
            <person name="Cochrane G."/>
            <person name="Meng A."/>
            <person name="Brown T."/>
            <person name="Cohen L."/>
        </authorList>
    </citation>
    <scope>NUCLEOTIDE SEQUENCE</scope>
    <source>
        <strain evidence="3">MM31A-1</strain>
    </source>
</reference>
<feature type="region of interest" description="Disordered" evidence="1">
    <location>
        <begin position="571"/>
        <end position="595"/>
    </location>
</feature>
<dbReference type="AlphaFoldDB" id="A0A6S8YM53"/>
<evidence type="ECO:0000313" key="3">
    <source>
        <dbReference type="EMBL" id="CAE0475593.1"/>
    </source>
</evidence>
<feature type="region of interest" description="Disordered" evidence="1">
    <location>
        <begin position="943"/>
        <end position="965"/>
    </location>
</feature>
<protein>
    <submittedName>
        <fullName evidence="3">Uncharacterized protein</fullName>
    </submittedName>
</protein>
<feature type="compositionally biased region" description="Acidic residues" evidence="1">
    <location>
        <begin position="1"/>
        <end position="12"/>
    </location>
</feature>
<feature type="compositionally biased region" description="Acidic residues" evidence="1">
    <location>
        <begin position="51"/>
        <end position="76"/>
    </location>
</feature>
<feature type="compositionally biased region" description="Low complexity" evidence="1">
    <location>
        <begin position="205"/>
        <end position="219"/>
    </location>
</feature>
<feature type="compositionally biased region" description="Basic and acidic residues" evidence="1">
    <location>
        <begin position="583"/>
        <end position="595"/>
    </location>
</feature>
<dbReference type="EMBL" id="HBIO01026646">
    <property type="protein sequence ID" value="CAE0475589.1"/>
    <property type="molecule type" value="Transcribed_RNA"/>
</dbReference>
<evidence type="ECO:0000313" key="2">
    <source>
        <dbReference type="EMBL" id="CAE0475589.1"/>
    </source>
</evidence>
<feature type="compositionally biased region" description="Basic and acidic residues" evidence="1">
    <location>
        <begin position="169"/>
        <end position="186"/>
    </location>
</feature>
<name>A0A6S8YM53_9STRA</name>
<sequence length="1197" mass="133882">MNDESMDIDENDDRPRTTTTIQVRTSGQTTGTTTRTSKAGTRREVSSPPPSEEDSSEEEEDSSDNSSDDDNNDDDSSYMASQQQQPQTQTRFQTQPRRTRNDDDTKRRRRPKKTNGKEAKIVNSESLPVSTLKESRVRTVRNKEIKSVSSEDEEEEGKSFSYSNNHQVHVHEKEKEKERKEIDTKDMKKKKDATASKQQDVRSASNSNNSSNSTTSTNSIHVHMETKLNRLRHLIQTLEFQIKWSKSKSRSKKESHAAIQEAMLSIGQEYDDMSRSRSDDDDDNNSECPSATSSTNAKIEGKTSVIKQTNTITSTCTNESLNSICVISRRVIHACAEVFNDDTYHQEVLMLIRHCTGFHCMDVNVNVDRDTNTNTNEDYVKRIYSSYTTARVDDDNTGDDSVHLLFGDVKTVLDILQILKTLATSINPRLSNDIGASSMEASGMLLLYVLHRAIGNSKLLLKIVDGAVVDTNIDDEGRQHSSHANIRSNTLSDSLVGLISGLSRFPTYAMMELTLALLCKIRLDILSSLGKGKMKSTQIVLSKIETSRRIAFVKDLFRSISSKHVDDIERMDPPLSKGVNDQLYHDDDGDKSRTSVEGRNIQLRSRIDFVDWARGVIGELDCAHVTSFTCNGVYAPRGIGNIGTQIAAVDHINVDKNGISFFANSMDSVERPAFNMEHDFILFPCRQLITLRFEDSYSSNDIILSDKDCTMTLPISSLQLTQSGLWKLLSETEKKPTELTASCLNGRSLEFDKRGANGSICKTLDPRTHLKLFIKHLEYPAFAKIIKQKMGALVTVESCDDSSSMGLSTIGTVASRIRKKGRTRKIEINLSTNKSPEELIEAVRSIYTRRPSTDLNSNHCFSEGEDVVSRTTMSYQDQTTENAALDHTDRSQEITYTQDVESRTTIGSTDHTQQMACTQETHSRMSLGSVDYTQDMTCTQDHGSRMTMSSAGPTQETSCTKDVDSRMTTQDMSFTQDGGSRMSARSLVESLHGMSYTQNSVGVSPDGSQVNHMRHLSTPSPTSSTVPTKLVKSHKRDASHLQRDHADAAEITPLQTMDSRGISKGRLTYNNHGPLDTLSAVWRSLDRSARNAMSLEEYVNQPRVQERADSIICFGESMAKAVQSMNEMSSNYQRMLKCFSGNCAAKDSNMFDNLEWVNQTSVMLEQNAEEWAHDRISDERDIANTLWKTGNTGNSHK</sequence>